<keyword evidence="1" id="KW-0677">Repeat</keyword>
<evidence type="ECO:0000256" key="3">
    <source>
        <dbReference type="ARBA" id="ARBA00023125"/>
    </source>
</evidence>
<dbReference type="SUPFAM" id="SSF81872">
    <property type="entry name" value="BRCA2 helical domain"/>
    <property type="match status" value="1"/>
</dbReference>
<dbReference type="InterPro" id="IPR015525">
    <property type="entry name" value="BRCA2"/>
</dbReference>
<protein>
    <recommendedName>
        <fullName evidence="8">Tower domain-containing protein</fullName>
    </recommendedName>
</protein>
<dbReference type="PIRSF" id="PIRSF002397">
    <property type="entry name" value="BRCA2"/>
    <property type="match status" value="1"/>
</dbReference>
<dbReference type="Pfam" id="PF09103">
    <property type="entry name" value="BRCA-2_OB1"/>
    <property type="match status" value="1"/>
</dbReference>
<feature type="region of interest" description="Disordered" evidence="7">
    <location>
        <begin position="1747"/>
        <end position="1788"/>
    </location>
</feature>
<dbReference type="InterPro" id="IPR002093">
    <property type="entry name" value="BRCA2_repeat"/>
</dbReference>
<dbReference type="GO" id="GO:1905879">
    <property type="term" value="P:regulation of oogenesis"/>
    <property type="evidence" value="ECO:0007669"/>
    <property type="project" value="Ensembl"/>
</dbReference>
<keyword evidence="4" id="KW-0233">DNA recombination</keyword>
<feature type="region of interest" description="Disordered" evidence="7">
    <location>
        <begin position="404"/>
        <end position="430"/>
    </location>
</feature>
<dbReference type="STRING" id="42514.ENSPNAP00000002089"/>
<feature type="region of interest" description="Disordered" evidence="7">
    <location>
        <begin position="39"/>
        <end position="88"/>
    </location>
</feature>
<proteinExistence type="predicted"/>
<dbReference type="InterPro" id="IPR015187">
    <property type="entry name" value="BRCA2_OB_1"/>
</dbReference>
<name>A0A3B4BU74_PYGNA</name>
<dbReference type="SMART" id="SM01341">
    <property type="entry name" value="Tower"/>
    <property type="match status" value="1"/>
</dbReference>
<dbReference type="InterPro" id="IPR015205">
    <property type="entry name" value="Tower_dom"/>
</dbReference>
<keyword evidence="2" id="KW-0227">DNA damage</keyword>
<dbReference type="GO" id="GO:0007283">
    <property type="term" value="P:spermatogenesis"/>
    <property type="evidence" value="ECO:0007669"/>
    <property type="project" value="Ensembl"/>
</dbReference>
<feature type="compositionally biased region" description="Low complexity" evidence="7">
    <location>
        <begin position="1833"/>
        <end position="1848"/>
    </location>
</feature>
<dbReference type="Pfam" id="PF00634">
    <property type="entry name" value="BRCA2"/>
    <property type="match status" value="6"/>
</dbReference>
<feature type="domain" description="Tower" evidence="8">
    <location>
        <begin position="2253"/>
        <end position="2293"/>
    </location>
</feature>
<sequence>MIEDFFHQIETELGPLSSDWFEELTVKAYKDGHCPVAVERESSHTEGGMFRAPMGTPGLDSQMSSTPRIFRHRGPRSPDSILGRSPDSGMQTPLSALQWTDSSPGLFGSAKDSPQFTKAYGSLKKNDCFGLLDTPKSSLAQDASAKRISESLGAQLNPDLSWSSSFNTPSAMSPTVILTRKEAQPSPVSFLKDKEVIIVRKLFPSLSKDTDTTSESASTAQHNVTDGNAKGQRPDESFDSVDALWRQTVPDAIKDGNVRNTVESVLDGADDVLSIFFSNTGSALRRVKTKERTKKRGNGVSKEVKSAELSTECCIDNPLAAKLDPDMSPSEYCAASDSKSPLKNKDFSHWSPLSLSDVQDSKAKQECFSELPNEHTNLVSVNSDSEQLVLRDIITQPDQLSSCTVEKQKSCPDSYPERSQPRNSLSPSPALNFSRKARKFVYRVQSPCSLSLGSKRATQGALTEKHYEDPSDADESKQTKDDTCTADSGAFLVRSGLSTVKQVNPATLNMDHGLDMTQLCKAFAEDFSQEVNLEKSPNRSTGIDHNVLITSPCMSQTVEISEVQLKAETEKQCDDHQGFHSNQQEKSAFAKETVNLTNMLSLESMTSENLKHDSGCCVTLSDFSGATTSCNGAGLDHHGFKTANNKIIFTPPEAVMKAKAILDMVEECMTVKVSSPRTDLPKVSHDPVVTSSATAAWPSVSHGQGIGNGEETADFTQNASSEIVADHIPNSFLLRTNDSGFRTASNRSITVSAIHLEKAKDIFKQLEEENSDLCPSNSGKLEVQNVNNARLSKFDFRNNHTNHSNVEGNCFLTASQKADVTELCSMLEDADSQYEFTQFRQAKLCSKFLDSAQHEKEWDPAILSGIDFDDSFNCDIERQASRKHHAKMDKPNQHTAVQSIYESKSFNVPQETSNANLSLTDGSLGPDGKEAAKALKVETKTSEDKSFCIGFKTAKGKSVNISEKYLSKARSLFADLEDCEAHFSTKCDHMKVALEKNEKQLSDHHATEPSPVTCSNEPFGHKKKAELEPESEGNGCKGNTSLVTEETQICSTENLENAQGNKDQKPDVLQFNMVNFGFSTAGGKQLKVSEKSLLNAKKLLNEVANCEEAANKCEAPASLKAQPKTKAVDSSRISLHNSNLLIDALHDSKISDKHLTKGGEQSSKNSTEIRWKMSGNPTPQSIQSNGFKMANGKVVSVSASAIERSKTFFKDIDSSVDTPDETKSKEVNAKLDLKVERSQPVFVSGFKMASGKGVSFSETALMKSKAFFEDCDLDCSDHSQGKGEKSSVMNNCGFKAVKGNMVHSPGLDSLSKNAASLKEEPAFLNKYVEKESTKTSAEILQCTSGFSTASGKMVSVSAEALHRAKSVFDDPNDASPCKKTMEISEEKSVSKTETAVPGRSWGFSTASGRIVTISDKALEKAKNLLTGCEVEGLAPNGGLLNSTKTSSVDPKQITYFNTASDKTVVVPEKAMKEAKAVFAGGEDVSPGLQEIESPLTSQKGQQKSPHSSALSTKNKAMLVNAGSSKGNQKGGNPTPDNFRAGNVGFSTASGKGVSVSKSALQVAFEMFRDCDVQPVTHENLQCMKTECQYSKSSEKCPPEVQELDQIGQTRAATPSLSSQEIHSDASPLTRHSLDINGCTVTQQKYFEQEAMACTKALLEDDLNERSLLETLEDTDSRKSPAVSLKRSLEAAIVEGKWMSDVGLTGQPPLKRRLISEFGQISDRASICAPVKSSPNGTLKDRRVHLKPSITHPSRNFMDQKISSSDLQTASSLSSGQKRGSDPKAVMFVPPFRKNNKSEVEKTCIPRDIAKVPSVFVPPVKKDSVVSVHHVRSSQKSSTDSESPSISSSGCEKKMANPEVKSHTVVKNVVEDMKKEKEVEEDMTLEDLSVQTHQEKVTETWQQSLELARDMQDMRIRKKKRQSIRPLPGSFYLAKTSGVARISLREAVEYKCPLQHTQEQLYQYGVHCNVSQITSENAESFRFSFDDFFKRKAFIENTGVQLADGGWLIPDNRGTMGKEEFYRALCDTPGVDPKLISEAWVFNHYRWIVWKRACMERAFPEVMGSRCLTPEQVLLQLKLRYDTEVDCSQRSALKKIMERDDTPAKTLVLCMCGIAKSGHSEARTEKSVAATDAKSESPAVVIWLTDGWYSIKALLDPPLSAMVQKGRLRIGGKVMIHGAELVGSHDACPPLEAPDSLMLKISANSTRRAHWDSKLGFHKDPRPFRLPLSSLYPNGGVVGCVDIIVLRSYPTQWMEKKSGVFVFRNDRAEDREARRHSSAKQKTMELLFSKIQAQFEREEEDKKKNRRRRRFRCHEIENLQDGEDLYEAMESDPAYVEAHLSAGQMEVVSSYRRSVAEQRQAELQDRLRKAVQEAEEAEGGCPNRDVTPVWKLSITDFNNSNCIYTLNIWRPSVELRSLLREGCRYKAYHLAASMAKKRSGTTSIQFTATKKTRFQDIEVCPEWLSTHFPARQLASFRDLQNPGFSSPCGEVDVVGYVISILDRQAPSPVLYLVDDKFDFVSVRSFSSLVQLALEDLVKPFALLAVSNLQLRELSGPVPRLYAGEQALFSINSKETHLQEAVAHLKTFVQSYENFFSVAEEKLSNLIPPGNLKSVQSPRTLGVPSMPKPNSKMNITPQQSRVFSPFTPVTKRAPASTAQTTEAKDPKSLKRKRGIDYLSRVPSPPPLSPLSIVTSPSVKKTFNPPRRSGPPQLACPDPALTRRSASPAVEEQWVKDEELAMINTQTLVD</sequence>
<keyword evidence="10" id="KW-1185">Reference proteome</keyword>
<dbReference type="Pfam" id="PF09104">
    <property type="entry name" value="BRCA-2_OB3"/>
    <property type="match status" value="1"/>
</dbReference>
<evidence type="ECO:0000256" key="7">
    <source>
        <dbReference type="SAM" id="MobiDB-lite"/>
    </source>
</evidence>
<dbReference type="Pfam" id="PF21318">
    <property type="entry name" value="BRCA2DBD_OB2"/>
    <property type="match status" value="1"/>
</dbReference>
<dbReference type="InterPro" id="IPR012340">
    <property type="entry name" value="NA-bd_OB-fold"/>
</dbReference>
<dbReference type="GO" id="GO:0006355">
    <property type="term" value="P:regulation of DNA-templated transcription"/>
    <property type="evidence" value="ECO:0007669"/>
    <property type="project" value="TreeGrafter"/>
</dbReference>
<dbReference type="CDD" id="cd04493">
    <property type="entry name" value="BRCA2DBD_OB1"/>
    <property type="match status" value="1"/>
</dbReference>
<dbReference type="Proteomes" id="UP001501920">
    <property type="component" value="Chromosome 17"/>
</dbReference>
<feature type="region of interest" description="Disordered" evidence="7">
    <location>
        <begin position="208"/>
        <end position="236"/>
    </location>
</feature>
<dbReference type="OMA" id="ICCGFTT"/>
<accession>A0A3B4BU74</accession>
<dbReference type="Pfam" id="PF09121">
    <property type="entry name" value="Tower"/>
    <property type="match status" value="1"/>
</dbReference>
<reference evidence="9" key="2">
    <citation type="submission" date="2025-08" db="UniProtKB">
        <authorList>
            <consortium name="Ensembl"/>
        </authorList>
    </citation>
    <scope>IDENTIFICATION</scope>
</reference>
<keyword evidence="3" id="KW-0238">DNA-binding</keyword>
<dbReference type="GO" id="GO:0005634">
    <property type="term" value="C:nucleus"/>
    <property type="evidence" value="ECO:0007669"/>
    <property type="project" value="TreeGrafter"/>
</dbReference>
<dbReference type="GO" id="GO:0072015">
    <property type="term" value="P:podocyte development"/>
    <property type="evidence" value="ECO:0007669"/>
    <property type="project" value="Ensembl"/>
</dbReference>
<dbReference type="Gene3D" id="2.40.50.140">
    <property type="entry name" value="Nucleic acid-binding proteins"/>
    <property type="match status" value="3"/>
</dbReference>
<feature type="compositionally biased region" description="Basic and acidic residues" evidence="7">
    <location>
        <begin position="463"/>
        <end position="483"/>
    </location>
</feature>
<dbReference type="InterPro" id="IPR036315">
    <property type="entry name" value="BRCA2_hlx_sf"/>
</dbReference>
<dbReference type="InterPro" id="IPR055077">
    <property type="entry name" value="BRCA2_TR2"/>
</dbReference>
<dbReference type="Pfam" id="PF09169">
    <property type="entry name" value="BRCA-2_helical"/>
    <property type="match status" value="1"/>
</dbReference>
<dbReference type="PANTHER" id="PTHR11289">
    <property type="entry name" value="BREAST CANCER TYPE 2 SUSCEPTIBILITY PROTEIN BRCA2"/>
    <property type="match status" value="1"/>
</dbReference>
<feature type="coiled-coil region" evidence="6">
    <location>
        <begin position="2352"/>
        <end position="2379"/>
    </location>
</feature>
<evidence type="ECO:0000256" key="5">
    <source>
        <dbReference type="ARBA" id="ARBA00023204"/>
    </source>
</evidence>
<dbReference type="GO" id="GO:0000724">
    <property type="term" value="P:double-strand break repair via homologous recombination"/>
    <property type="evidence" value="ECO:0007669"/>
    <property type="project" value="InterPro"/>
</dbReference>
<evidence type="ECO:0000313" key="10">
    <source>
        <dbReference type="Proteomes" id="UP001501920"/>
    </source>
</evidence>
<keyword evidence="6" id="KW-0175">Coiled coil</keyword>
<feature type="region of interest" description="Disordered" evidence="7">
    <location>
        <begin position="1826"/>
        <end position="1859"/>
    </location>
</feature>
<dbReference type="PANTHER" id="PTHR11289:SF0">
    <property type="entry name" value="BREAST CANCER TYPE 2 SUSCEPTIBILITY PROTEIN"/>
    <property type="match status" value="1"/>
</dbReference>
<dbReference type="GO" id="GO:0008585">
    <property type="term" value="P:female gonad development"/>
    <property type="evidence" value="ECO:0007669"/>
    <property type="project" value="Ensembl"/>
</dbReference>
<dbReference type="InterPro" id="IPR048262">
    <property type="entry name" value="BRCA2_OB_2_dom"/>
</dbReference>
<feature type="region of interest" description="Disordered" evidence="7">
    <location>
        <begin position="998"/>
        <end position="1040"/>
    </location>
</feature>
<dbReference type="GO" id="GO:0042127">
    <property type="term" value="P:regulation of cell population proliferation"/>
    <property type="evidence" value="ECO:0007669"/>
    <property type="project" value="Ensembl"/>
</dbReference>
<dbReference type="GO" id="GO:0007530">
    <property type="term" value="P:sex determination"/>
    <property type="evidence" value="ECO:0007669"/>
    <property type="project" value="Ensembl"/>
</dbReference>
<feature type="region of interest" description="Disordered" evidence="7">
    <location>
        <begin position="2647"/>
        <end position="2728"/>
    </location>
</feature>
<evidence type="ECO:0000256" key="4">
    <source>
        <dbReference type="ARBA" id="ARBA00023172"/>
    </source>
</evidence>
<feature type="compositionally biased region" description="Low complexity" evidence="7">
    <location>
        <begin position="1762"/>
        <end position="1774"/>
    </location>
</feature>
<dbReference type="InterPro" id="IPR015188">
    <property type="entry name" value="BRCA2_OB_3"/>
</dbReference>
<gene>
    <name evidence="9" type="primary">BRCA2</name>
</gene>
<dbReference type="CTD" id="675"/>
<dbReference type="Gene3D" id="6.10.70.10">
    <property type="match status" value="1"/>
</dbReference>
<evidence type="ECO:0000256" key="1">
    <source>
        <dbReference type="ARBA" id="ARBA00022737"/>
    </source>
</evidence>
<reference evidence="9" key="3">
    <citation type="submission" date="2025-09" db="UniProtKB">
        <authorList>
            <consortium name="Ensembl"/>
        </authorList>
    </citation>
    <scope>IDENTIFICATION</scope>
</reference>
<feature type="compositionally biased region" description="Basic and acidic residues" evidence="7">
    <location>
        <begin position="406"/>
        <end position="420"/>
    </location>
</feature>
<evidence type="ECO:0000313" key="9">
    <source>
        <dbReference type="Ensembl" id="ENSPNAP00000002089.1"/>
    </source>
</evidence>
<feature type="compositionally biased region" description="Polar residues" evidence="7">
    <location>
        <begin position="421"/>
        <end position="430"/>
    </location>
</feature>
<dbReference type="GO" id="GO:0003677">
    <property type="term" value="F:DNA binding"/>
    <property type="evidence" value="ECO:0007669"/>
    <property type="project" value="UniProtKB-KW"/>
</dbReference>
<reference evidence="9 10" key="1">
    <citation type="submission" date="2020-10" db="EMBL/GenBank/DDBJ databases">
        <title>Pygocentrus nattereri (red-bellied piranha) genome, fPygNat1, primary haplotype.</title>
        <authorList>
            <person name="Myers G."/>
            <person name="Meyer A."/>
            <person name="Karagic N."/>
            <person name="Pippel M."/>
            <person name="Winkler S."/>
            <person name="Tracey A."/>
            <person name="Wood J."/>
            <person name="Formenti G."/>
            <person name="Howe K."/>
            <person name="Fedrigo O."/>
            <person name="Jarvis E.D."/>
        </authorList>
    </citation>
    <scope>NUCLEOTIDE SEQUENCE [LARGE SCALE GENOMIC DNA]</scope>
</reference>
<dbReference type="GeneID" id="108433793"/>
<dbReference type="InterPro" id="IPR015252">
    <property type="entry name" value="BRCA2_hlx"/>
</dbReference>
<dbReference type="Ensembl" id="ENSPNAT00000011032.2">
    <property type="protein sequence ID" value="ENSPNAP00000002089.1"/>
    <property type="gene ID" value="ENSPNAG00000001087.2"/>
</dbReference>
<evidence type="ECO:0000256" key="6">
    <source>
        <dbReference type="SAM" id="Coils"/>
    </source>
</evidence>
<feature type="region of interest" description="Disordered" evidence="7">
    <location>
        <begin position="1154"/>
        <end position="1186"/>
    </location>
</feature>
<feature type="compositionally biased region" description="Basic and acidic residues" evidence="7">
    <location>
        <begin position="1850"/>
        <end position="1859"/>
    </location>
</feature>
<dbReference type="SUPFAM" id="SSF81878">
    <property type="entry name" value="BRCA2 tower domain"/>
    <property type="match status" value="1"/>
</dbReference>
<feature type="region of interest" description="Disordered" evidence="7">
    <location>
        <begin position="459"/>
        <end position="483"/>
    </location>
</feature>
<dbReference type="GeneTree" id="ENSGT00390000003602"/>
<dbReference type="Pfam" id="PF22687">
    <property type="entry name" value="BRCA2_TR2"/>
    <property type="match status" value="1"/>
</dbReference>
<evidence type="ECO:0000256" key="2">
    <source>
        <dbReference type="ARBA" id="ARBA00022763"/>
    </source>
</evidence>
<dbReference type="PROSITE" id="PS50138">
    <property type="entry name" value="BRCA2_REPEAT"/>
    <property type="match status" value="8"/>
</dbReference>
<dbReference type="OrthoDB" id="21095at2759"/>
<feature type="compositionally biased region" description="Polar residues" evidence="7">
    <location>
        <begin position="1159"/>
        <end position="1168"/>
    </location>
</feature>
<dbReference type="SUPFAM" id="SSF50249">
    <property type="entry name" value="Nucleic acid-binding proteins"/>
    <property type="match status" value="3"/>
</dbReference>
<dbReference type="CDD" id="cd04494">
    <property type="entry name" value="BRCA2DBD_OB2"/>
    <property type="match status" value="1"/>
</dbReference>
<feature type="compositionally biased region" description="Basic and acidic residues" evidence="7">
    <location>
        <begin position="998"/>
        <end position="1007"/>
    </location>
</feature>
<feature type="compositionally biased region" description="Low complexity" evidence="7">
    <location>
        <begin position="2687"/>
        <end position="2696"/>
    </location>
</feature>
<feature type="compositionally biased region" description="Polar residues" evidence="7">
    <location>
        <begin position="1175"/>
        <end position="1186"/>
    </location>
</feature>
<dbReference type="GO" id="GO:0048793">
    <property type="term" value="P:pronephros development"/>
    <property type="evidence" value="ECO:0007669"/>
    <property type="project" value="Ensembl"/>
</dbReference>
<dbReference type="RefSeq" id="XP_017564077.1">
    <property type="nucleotide sequence ID" value="XM_017708588.2"/>
</dbReference>
<organism evidence="9 10">
    <name type="scientific">Pygocentrus nattereri</name>
    <name type="common">Red-bellied piranha</name>
    <dbReference type="NCBI Taxonomy" id="42514"/>
    <lineage>
        <taxon>Eukaryota</taxon>
        <taxon>Metazoa</taxon>
        <taxon>Chordata</taxon>
        <taxon>Craniata</taxon>
        <taxon>Vertebrata</taxon>
        <taxon>Euteleostomi</taxon>
        <taxon>Actinopterygii</taxon>
        <taxon>Neopterygii</taxon>
        <taxon>Teleostei</taxon>
        <taxon>Ostariophysi</taxon>
        <taxon>Characiformes</taxon>
        <taxon>Characoidei</taxon>
        <taxon>Pygocentrus</taxon>
    </lineage>
</organism>
<keyword evidence="5" id="KW-0234">DNA repair</keyword>
<evidence type="ECO:0000259" key="8">
    <source>
        <dbReference type="SMART" id="SM01341"/>
    </source>
</evidence>